<accession>E6QHZ3</accession>
<dbReference type="GO" id="GO:0005886">
    <property type="term" value="C:plasma membrane"/>
    <property type="evidence" value="ECO:0007669"/>
    <property type="project" value="UniProtKB-SubCell"/>
</dbReference>
<evidence type="ECO:0000313" key="7">
    <source>
        <dbReference type="EMBL" id="CBI06858.1"/>
    </source>
</evidence>
<evidence type="ECO:0000256" key="6">
    <source>
        <dbReference type="SAM" id="Phobius"/>
    </source>
</evidence>
<comment type="subcellular location">
    <subcellularLocation>
        <location evidence="1">Cell membrane</location>
        <topology evidence="1">Single-pass membrane protein</topology>
    </subcellularLocation>
</comment>
<proteinExistence type="predicted"/>
<evidence type="ECO:0000256" key="1">
    <source>
        <dbReference type="ARBA" id="ARBA00004162"/>
    </source>
</evidence>
<dbReference type="Pfam" id="PF02472">
    <property type="entry name" value="ExbD"/>
    <property type="match status" value="1"/>
</dbReference>
<dbReference type="PANTHER" id="PTHR30558">
    <property type="entry name" value="EXBD MEMBRANE COMPONENT OF PMF-DRIVEN MACROMOLECULE IMPORT SYSTEM"/>
    <property type="match status" value="1"/>
</dbReference>
<organism evidence="7">
    <name type="scientific">mine drainage metagenome</name>
    <dbReference type="NCBI Taxonomy" id="410659"/>
    <lineage>
        <taxon>unclassified sequences</taxon>
        <taxon>metagenomes</taxon>
        <taxon>ecological metagenomes</taxon>
    </lineage>
</organism>
<feature type="transmembrane region" description="Helical" evidence="6">
    <location>
        <begin position="21"/>
        <end position="40"/>
    </location>
</feature>
<reference evidence="7" key="1">
    <citation type="submission" date="2009-10" db="EMBL/GenBank/DDBJ databases">
        <title>Diversity of trophic interactions inside an arsenic-rich microbial ecosystem.</title>
        <authorList>
            <person name="Bertin P.N."/>
            <person name="Heinrich-Salmeron A."/>
            <person name="Pelletier E."/>
            <person name="Goulhen-Chollet F."/>
            <person name="Arsene-Ploetze F."/>
            <person name="Gallien S."/>
            <person name="Calteau A."/>
            <person name="Vallenet D."/>
            <person name="Casiot C."/>
            <person name="Chane-Woon-Ming B."/>
            <person name="Giloteaux L."/>
            <person name="Barakat M."/>
            <person name="Bonnefoy V."/>
            <person name="Bruneel O."/>
            <person name="Chandler M."/>
            <person name="Cleiss J."/>
            <person name="Duran R."/>
            <person name="Elbaz-Poulichet F."/>
            <person name="Fonknechten N."/>
            <person name="Lauga B."/>
            <person name="Mornico D."/>
            <person name="Ortet P."/>
            <person name="Schaeffer C."/>
            <person name="Siguier P."/>
            <person name="Alexander Thil Smith A."/>
            <person name="Van Dorsselaer A."/>
            <person name="Weissenbach J."/>
            <person name="Medigue C."/>
            <person name="Le Paslier D."/>
        </authorList>
    </citation>
    <scope>NUCLEOTIDE SEQUENCE</scope>
</reference>
<dbReference type="PANTHER" id="PTHR30558:SF7">
    <property type="entry name" value="TOL-PAL SYSTEM PROTEIN TOLR"/>
    <property type="match status" value="1"/>
</dbReference>
<evidence type="ECO:0000256" key="4">
    <source>
        <dbReference type="ARBA" id="ARBA00022989"/>
    </source>
</evidence>
<keyword evidence="3 6" id="KW-0812">Transmembrane</keyword>
<keyword evidence="5 6" id="KW-0472">Membrane</keyword>
<evidence type="ECO:0000256" key="2">
    <source>
        <dbReference type="ARBA" id="ARBA00022475"/>
    </source>
</evidence>
<dbReference type="GO" id="GO:0022857">
    <property type="term" value="F:transmembrane transporter activity"/>
    <property type="evidence" value="ECO:0007669"/>
    <property type="project" value="InterPro"/>
</dbReference>
<keyword evidence="2" id="KW-1003">Cell membrane</keyword>
<evidence type="ECO:0000256" key="3">
    <source>
        <dbReference type="ARBA" id="ARBA00022692"/>
    </source>
</evidence>
<comment type="caution">
    <text evidence="7">The sequence shown here is derived from an EMBL/GenBank/DDBJ whole genome shotgun (WGS) entry which is preliminary data.</text>
</comment>
<dbReference type="AlphaFoldDB" id="E6QHZ3"/>
<dbReference type="EMBL" id="CABQ01000028">
    <property type="protein sequence ID" value="CBI06858.1"/>
    <property type="molecule type" value="Genomic_DNA"/>
</dbReference>
<keyword evidence="4 6" id="KW-1133">Transmembrane helix</keyword>
<protein>
    <submittedName>
        <fullName evidence="7">Biopolymer transport protein ExbD/TolR</fullName>
    </submittedName>
</protein>
<sequence length="147" mass="16032">MAFTASNGRTQTSMAEINITPLVDVVLVLLVIFMLTAPVLQSGIEVSVPRTRTVREITEQRLVVTVARDQQVYLGDQPINIHDLAERLHQPGTDPAHQVIYLRADERVPFGAFASVMDAVKQAGITNISIVTQPLDTKEGTQSGTNP</sequence>
<evidence type="ECO:0000256" key="5">
    <source>
        <dbReference type="ARBA" id="ARBA00023136"/>
    </source>
</evidence>
<dbReference type="InterPro" id="IPR003400">
    <property type="entry name" value="ExbD"/>
</dbReference>
<name>E6QHZ3_9ZZZZ</name>
<dbReference type="Gene3D" id="3.30.420.270">
    <property type="match status" value="1"/>
</dbReference>
<gene>
    <name evidence="7" type="ORF">CARN6_0135</name>
</gene>